<protein>
    <submittedName>
        <fullName evidence="5">Aminotransferase class I/II-fold pyridoxal phosphate-dependent enzyme</fullName>
    </submittedName>
</protein>
<dbReference type="SUPFAM" id="SSF53383">
    <property type="entry name" value="PLP-dependent transferases"/>
    <property type="match status" value="1"/>
</dbReference>
<reference evidence="5 6" key="1">
    <citation type="submission" date="2019-10" db="EMBL/GenBank/DDBJ databases">
        <title>Rudanella paleaurantiibacter sp. nov., isolated from sludge.</title>
        <authorList>
            <person name="Xu S.Q."/>
        </authorList>
    </citation>
    <scope>NUCLEOTIDE SEQUENCE [LARGE SCALE GENOMIC DNA]</scope>
    <source>
        <strain evidence="5 6">HX-22-17</strain>
    </source>
</reference>
<keyword evidence="5" id="KW-0032">Aminotransferase</keyword>
<dbReference type="InterPro" id="IPR015421">
    <property type="entry name" value="PyrdxlP-dep_Trfase_major"/>
</dbReference>
<comment type="caution">
    <text evidence="5">The sequence shown here is derived from an EMBL/GenBank/DDBJ whole genome shotgun (WGS) entry which is preliminary data.</text>
</comment>
<keyword evidence="5" id="KW-0808">Transferase</keyword>
<dbReference type="Gene3D" id="3.90.1150.10">
    <property type="entry name" value="Aspartate Aminotransferase, domain 1"/>
    <property type="match status" value="1"/>
</dbReference>
<keyword evidence="3 4" id="KW-0663">Pyridoxal phosphate</keyword>
<dbReference type="CDD" id="cd00616">
    <property type="entry name" value="AHBA_syn"/>
    <property type="match status" value="1"/>
</dbReference>
<dbReference type="EMBL" id="WELI01000003">
    <property type="protein sequence ID" value="KAB7731329.1"/>
    <property type="molecule type" value="Genomic_DNA"/>
</dbReference>
<feature type="active site" description="Proton acceptor" evidence="2">
    <location>
        <position position="202"/>
    </location>
</feature>
<dbReference type="PANTHER" id="PTHR30244:SF34">
    <property type="entry name" value="DTDP-4-AMINO-4,6-DIDEOXYGALACTOSE TRANSAMINASE"/>
    <property type="match status" value="1"/>
</dbReference>
<proteinExistence type="inferred from homology"/>
<dbReference type="GO" id="GO:0030170">
    <property type="term" value="F:pyridoxal phosphate binding"/>
    <property type="evidence" value="ECO:0007669"/>
    <property type="project" value="TreeGrafter"/>
</dbReference>
<organism evidence="5 6">
    <name type="scientific">Rudanella paleaurantiibacter</name>
    <dbReference type="NCBI Taxonomy" id="2614655"/>
    <lineage>
        <taxon>Bacteria</taxon>
        <taxon>Pseudomonadati</taxon>
        <taxon>Bacteroidota</taxon>
        <taxon>Cytophagia</taxon>
        <taxon>Cytophagales</taxon>
        <taxon>Cytophagaceae</taxon>
        <taxon>Rudanella</taxon>
    </lineage>
</organism>
<evidence type="ECO:0000256" key="1">
    <source>
        <dbReference type="ARBA" id="ARBA00037999"/>
    </source>
</evidence>
<dbReference type="InterPro" id="IPR015424">
    <property type="entry name" value="PyrdxlP-dep_Trfase"/>
</dbReference>
<dbReference type="Gene3D" id="3.40.640.10">
    <property type="entry name" value="Type I PLP-dependent aspartate aminotransferase-like (Major domain)"/>
    <property type="match status" value="1"/>
</dbReference>
<dbReference type="AlphaFoldDB" id="A0A7J5U0Y0"/>
<dbReference type="InterPro" id="IPR000653">
    <property type="entry name" value="DegT/StrS_aminotransferase"/>
</dbReference>
<dbReference type="InterPro" id="IPR015422">
    <property type="entry name" value="PyrdxlP-dep_Trfase_small"/>
</dbReference>
<dbReference type="GO" id="GO:0000271">
    <property type="term" value="P:polysaccharide biosynthetic process"/>
    <property type="evidence" value="ECO:0007669"/>
    <property type="project" value="TreeGrafter"/>
</dbReference>
<evidence type="ECO:0000256" key="4">
    <source>
        <dbReference type="RuleBase" id="RU004508"/>
    </source>
</evidence>
<name>A0A7J5U0Y0_9BACT</name>
<dbReference type="Pfam" id="PF01041">
    <property type="entry name" value="DegT_DnrJ_EryC1"/>
    <property type="match status" value="1"/>
</dbReference>
<dbReference type="GO" id="GO:0008483">
    <property type="term" value="F:transaminase activity"/>
    <property type="evidence" value="ECO:0007669"/>
    <property type="project" value="UniProtKB-KW"/>
</dbReference>
<dbReference type="RefSeq" id="WP_152124304.1">
    <property type="nucleotide sequence ID" value="NZ_WELI01000003.1"/>
</dbReference>
<evidence type="ECO:0000313" key="5">
    <source>
        <dbReference type="EMBL" id="KAB7731329.1"/>
    </source>
</evidence>
<gene>
    <name evidence="5" type="ORF">F5984_11065</name>
</gene>
<comment type="similarity">
    <text evidence="1 4">Belongs to the DegT/DnrJ/EryC1 family.</text>
</comment>
<evidence type="ECO:0000256" key="3">
    <source>
        <dbReference type="PIRSR" id="PIRSR000390-2"/>
    </source>
</evidence>
<evidence type="ECO:0000256" key="2">
    <source>
        <dbReference type="PIRSR" id="PIRSR000390-1"/>
    </source>
</evidence>
<keyword evidence="6" id="KW-1185">Reference proteome</keyword>
<dbReference type="Proteomes" id="UP000488299">
    <property type="component" value="Unassembled WGS sequence"/>
</dbReference>
<evidence type="ECO:0000313" key="6">
    <source>
        <dbReference type="Proteomes" id="UP000488299"/>
    </source>
</evidence>
<dbReference type="PIRSF" id="PIRSF000390">
    <property type="entry name" value="PLP_StrS"/>
    <property type="match status" value="1"/>
</dbReference>
<feature type="modified residue" description="N6-(pyridoxal phosphate)lysine" evidence="3">
    <location>
        <position position="202"/>
    </location>
</feature>
<accession>A0A7J5U0Y0</accession>
<sequence>MRESTQTVPLALHGGPKTVQSEFAWPIFDEREVNTVAELVRTGQWGNPDCAGLVAEFEAQFAAYCGTKYAISCVNGSVSLRLALMACGVRPGDEVIVPPYTFIATASTVLEVNCVPVFVDLDPDTYNLDPAHIEAAITDRTRAIIPVHFAGLPCDMDAILAIAQRYNLRVIEDAAHAHGAEYRGRKLGSIGDLGSFSFQSSKNLTSGEGGMVITNDDALYRTVESLRNVGRLPEGQWYDHFNPGCNYRISPLQAGLLIEQLKRLDDQTRQRHENGLYLDSLLGAIDGIRPMSRGDAPLVHARHLYMFRYDNRVFGNLPKAEFVQMLAAEGVPCSGGYPHPLYKQPLFQNRNWMCYAIPDSVDYTDVHCPVAERACSDEGIWIFQHALLGSRTDMDAFAEAIRKIQQAVNR</sequence>
<dbReference type="PANTHER" id="PTHR30244">
    <property type="entry name" value="TRANSAMINASE"/>
    <property type="match status" value="1"/>
</dbReference>